<proteinExistence type="predicted"/>
<evidence type="ECO:0000313" key="1">
    <source>
        <dbReference type="EMBL" id="OGZ02576.1"/>
    </source>
</evidence>
<accession>A0A1G2CME1</accession>
<name>A0A1G2CME1_9BACT</name>
<dbReference type="EMBL" id="MHLB01000008">
    <property type="protein sequence ID" value="OGZ02576.1"/>
    <property type="molecule type" value="Genomic_DNA"/>
</dbReference>
<protein>
    <submittedName>
        <fullName evidence="1">Uncharacterized protein</fullName>
    </submittedName>
</protein>
<reference evidence="1 2" key="1">
    <citation type="journal article" date="2016" name="Nat. Commun.">
        <title>Thousands of microbial genomes shed light on interconnected biogeochemical processes in an aquifer system.</title>
        <authorList>
            <person name="Anantharaman K."/>
            <person name="Brown C.T."/>
            <person name="Hug L.A."/>
            <person name="Sharon I."/>
            <person name="Castelle C.J."/>
            <person name="Probst A.J."/>
            <person name="Thomas B.C."/>
            <person name="Singh A."/>
            <person name="Wilkins M.J."/>
            <person name="Karaoz U."/>
            <person name="Brodie E.L."/>
            <person name="Williams K.H."/>
            <person name="Hubbard S.S."/>
            <person name="Banfield J.F."/>
        </authorList>
    </citation>
    <scope>NUCLEOTIDE SEQUENCE [LARGE SCALE GENOMIC DNA]</scope>
</reference>
<organism evidence="1 2">
    <name type="scientific">Candidatus Liptonbacteria bacterium RIFCSPLOWO2_01_FULL_53_13</name>
    <dbReference type="NCBI Taxonomy" id="1798651"/>
    <lineage>
        <taxon>Bacteria</taxon>
        <taxon>Candidatus Liptoniibacteriota</taxon>
    </lineage>
</organism>
<sequence>MDHYSRHALVTLTPEQQILVERVAQNIYRPCCGNSTYFPDCNHGMAMLGLLELMASQNISEANMYRAALKVNAYWFPDTYLTIAKYFGQQGVAWDAVDPKEALGENFSSSAGYRRVVSELARPTETITPSRRPSGGCGV</sequence>
<dbReference type="Proteomes" id="UP000178348">
    <property type="component" value="Unassembled WGS sequence"/>
</dbReference>
<comment type="caution">
    <text evidence="1">The sequence shown here is derived from an EMBL/GenBank/DDBJ whole genome shotgun (WGS) entry which is preliminary data.</text>
</comment>
<gene>
    <name evidence="1" type="ORF">A2946_01265</name>
</gene>
<evidence type="ECO:0000313" key="2">
    <source>
        <dbReference type="Proteomes" id="UP000178348"/>
    </source>
</evidence>
<dbReference type="AlphaFoldDB" id="A0A1G2CME1"/>